<feature type="region of interest" description="Disordered" evidence="1">
    <location>
        <begin position="248"/>
        <end position="269"/>
    </location>
</feature>
<evidence type="ECO:0000313" key="3">
    <source>
        <dbReference type="Proteomes" id="UP000663193"/>
    </source>
</evidence>
<dbReference type="EMBL" id="CP069033">
    <property type="protein sequence ID" value="QRD01037.1"/>
    <property type="molecule type" value="Genomic_DNA"/>
</dbReference>
<protein>
    <submittedName>
        <fullName evidence="2">Uncharacterized protein</fullName>
    </submittedName>
</protein>
<accession>A0A7U2F9A0</accession>
<organism evidence="2 3">
    <name type="scientific">Phaeosphaeria nodorum (strain SN15 / ATCC MYA-4574 / FGSC 10173)</name>
    <name type="common">Glume blotch fungus</name>
    <name type="synonym">Parastagonospora nodorum</name>
    <dbReference type="NCBI Taxonomy" id="321614"/>
    <lineage>
        <taxon>Eukaryota</taxon>
        <taxon>Fungi</taxon>
        <taxon>Dikarya</taxon>
        <taxon>Ascomycota</taxon>
        <taxon>Pezizomycotina</taxon>
        <taxon>Dothideomycetes</taxon>
        <taxon>Pleosporomycetidae</taxon>
        <taxon>Pleosporales</taxon>
        <taxon>Pleosporineae</taxon>
        <taxon>Phaeosphaeriaceae</taxon>
        <taxon>Parastagonospora</taxon>
    </lineage>
</organism>
<reference evidence="3" key="1">
    <citation type="journal article" date="2021" name="BMC Genomics">
        <title>Chromosome-level genome assembly and manually-curated proteome of model necrotroph Parastagonospora nodorum Sn15 reveals a genome-wide trove of candidate effector homologs, and redundancy of virulence-related functions within an accessory chromosome.</title>
        <authorList>
            <person name="Bertazzoni S."/>
            <person name="Jones D.A.B."/>
            <person name="Phan H.T."/>
            <person name="Tan K.-C."/>
            <person name="Hane J.K."/>
        </authorList>
    </citation>
    <scope>NUCLEOTIDE SEQUENCE [LARGE SCALE GENOMIC DNA]</scope>
    <source>
        <strain evidence="3">SN15 / ATCC MYA-4574 / FGSC 10173)</strain>
    </source>
</reference>
<name>A0A7U2F9A0_PHANO</name>
<dbReference type="RefSeq" id="XP_001805512.1">
    <property type="nucleotide sequence ID" value="XM_001805460.1"/>
</dbReference>
<dbReference type="VEuPathDB" id="FungiDB:JI435_153620"/>
<dbReference type="OrthoDB" id="3682602at2759"/>
<evidence type="ECO:0000256" key="1">
    <source>
        <dbReference type="SAM" id="MobiDB-lite"/>
    </source>
</evidence>
<dbReference type="KEGG" id="pno:SNOG_15362"/>
<dbReference type="AlphaFoldDB" id="A0A7U2F9A0"/>
<dbReference type="Proteomes" id="UP000663193">
    <property type="component" value="Chromosome 11"/>
</dbReference>
<evidence type="ECO:0000313" key="2">
    <source>
        <dbReference type="EMBL" id="QRD01037.1"/>
    </source>
</evidence>
<gene>
    <name evidence="2" type="ORF">JI435_153620</name>
</gene>
<sequence length="269" mass="30931">MANQQSFHQFLDLPKELRIIVYEHIPVQTLFATASRDETGTPVVRVVLRFVERNILQTNHFLRDEAEVYIHRETAKISSPVQVIADCEFFHDVPAIIARCHRAQSVQLRVLGTDRARLGLGALRFKEEKMDAMRIDVWARLAKMNLATRNEIQIGIWIHRDINLAPFLDTLEESVDRVMNAIGTVLATVSFDWENREEVDEADEVFDMFEDEVVQVVKEMATVARLAEWGVSRFEKLFRYTDEGLKIADDRGSEDGSEDGSGMEVDEEY</sequence>
<proteinExistence type="predicted"/>
<keyword evidence="3" id="KW-1185">Reference proteome</keyword>